<keyword evidence="2" id="KW-0472">Membrane</keyword>
<name>A0AAD6S5P3_9AGAR</name>
<accession>A0AAD6S5P3</accession>
<gene>
    <name evidence="4" type="ORF">C8F04DRAFT_1147505</name>
</gene>
<feature type="transmembrane region" description="Helical" evidence="2">
    <location>
        <begin position="20"/>
        <end position="38"/>
    </location>
</feature>
<feature type="transmembrane region" description="Helical" evidence="2">
    <location>
        <begin position="82"/>
        <end position="107"/>
    </location>
</feature>
<dbReference type="EMBL" id="JARJCM010000293">
    <property type="protein sequence ID" value="KAJ7019422.1"/>
    <property type="molecule type" value="Genomic_DNA"/>
</dbReference>
<evidence type="ECO:0000256" key="1">
    <source>
        <dbReference type="SAM" id="MobiDB-lite"/>
    </source>
</evidence>
<evidence type="ECO:0000313" key="5">
    <source>
        <dbReference type="Proteomes" id="UP001218188"/>
    </source>
</evidence>
<feature type="region of interest" description="Disordered" evidence="1">
    <location>
        <begin position="282"/>
        <end position="305"/>
    </location>
</feature>
<keyword evidence="2" id="KW-1133">Transmembrane helix</keyword>
<feature type="domain" description="DUF6534" evidence="3">
    <location>
        <begin position="164"/>
        <end position="243"/>
    </location>
</feature>
<feature type="transmembrane region" description="Helical" evidence="2">
    <location>
        <begin position="50"/>
        <end position="76"/>
    </location>
</feature>
<organism evidence="4 5">
    <name type="scientific">Mycena alexandri</name>
    <dbReference type="NCBI Taxonomy" id="1745969"/>
    <lineage>
        <taxon>Eukaryota</taxon>
        <taxon>Fungi</taxon>
        <taxon>Dikarya</taxon>
        <taxon>Basidiomycota</taxon>
        <taxon>Agaricomycotina</taxon>
        <taxon>Agaricomycetes</taxon>
        <taxon>Agaricomycetidae</taxon>
        <taxon>Agaricales</taxon>
        <taxon>Marasmiineae</taxon>
        <taxon>Mycenaceae</taxon>
        <taxon>Mycena</taxon>
    </lineage>
</organism>
<proteinExistence type="predicted"/>
<comment type="caution">
    <text evidence="4">The sequence shown here is derived from an EMBL/GenBank/DDBJ whole genome shotgun (WGS) entry which is preliminary data.</text>
</comment>
<dbReference type="Pfam" id="PF20152">
    <property type="entry name" value="DUF6534"/>
    <property type="match status" value="1"/>
</dbReference>
<feature type="region of interest" description="Disordered" evidence="1">
    <location>
        <begin position="327"/>
        <end position="356"/>
    </location>
</feature>
<feature type="transmembrane region" description="Helical" evidence="2">
    <location>
        <begin position="153"/>
        <end position="174"/>
    </location>
</feature>
<dbReference type="PANTHER" id="PTHR40465">
    <property type="entry name" value="CHROMOSOME 1, WHOLE GENOME SHOTGUN SEQUENCE"/>
    <property type="match status" value="1"/>
</dbReference>
<sequence>MATFDIEPLLVSFGVQLASSWVNMMLYMLEIVMCFRYFQRSARPLPHKIGVGAMVFFDTLCTMSVDANILITFLSFFGKESFAALLVPTSTTIFLTYLTAIVEQLFLCHLYFILSRKRVVTLILIGLGAIHLSFSFAGGILVQTAPFPGRLTFTITAVGAILCAVNDFLIAGCLGYEMYKVKKSQSATPSLLRRLTILSITSGAIVASTTLLMMILLLKGSIAFSFFFSCQGRVYALTLLVNFLSGPSDSSSTSSSGSTKNAMVFRSGGYLNGEKKPAPSLYSHYSDESMRKELPPLPPSTPQSQTISLSSAQMVTLDFATRAQFASPTSQFASTPYSPSSSSRVVWSPQTPQTPRTIIFAPHRKSSLPV</sequence>
<dbReference type="AlphaFoldDB" id="A0AAD6S5P3"/>
<keyword evidence="2" id="KW-0812">Transmembrane</keyword>
<evidence type="ECO:0000256" key="2">
    <source>
        <dbReference type="SAM" id="Phobius"/>
    </source>
</evidence>
<dbReference type="Proteomes" id="UP001218188">
    <property type="component" value="Unassembled WGS sequence"/>
</dbReference>
<feature type="compositionally biased region" description="Basic and acidic residues" evidence="1">
    <location>
        <begin position="285"/>
        <end position="294"/>
    </location>
</feature>
<reference evidence="4" key="1">
    <citation type="submission" date="2023-03" db="EMBL/GenBank/DDBJ databases">
        <title>Massive genome expansion in bonnet fungi (Mycena s.s.) driven by repeated elements and novel gene families across ecological guilds.</title>
        <authorList>
            <consortium name="Lawrence Berkeley National Laboratory"/>
            <person name="Harder C.B."/>
            <person name="Miyauchi S."/>
            <person name="Viragh M."/>
            <person name="Kuo A."/>
            <person name="Thoen E."/>
            <person name="Andreopoulos B."/>
            <person name="Lu D."/>
            <person name="Skrede I."/>
            <person name="Drula E."/>
            <person name="Henrissat B."/>
            <person name="Morin E."/>
            <person name="Kohler A."/>
            <person name="Barry K."/>
            <person name="LaButti K."/>
            <person name="Morin E."/>
            <person name="Salamov A."/>
            <person name="Lipzen A."/>
            <person name="Mereny Z."/>
            <person name="Hegedus B."/>
            <person name="Baldrian P."/>
            <person name="Stursova M."/>
            <person name="Weitz H."/>
            <person name="Taylor A."/>
            <person name="Grigoriev I.V."/>
            <person name="Nagy L.G."/>
            <person name="Martin F."/>
            <person name="Kauserud H."/>
        </authorList>
    </citation>
    <scope>NUCLEOTIDE SEQUENCE</scope>
    <source>
        <strain evidence="4">CBHHK200</strain>
    </source>
</reference>
<feature type="compositionally biased region" description="Low complexity" evidence="1">
    <location>
        <begin position="330"/>
        <end position="349"/>
    </location>
</feature>
<feature type="transmembrane region" description="Helical" evidence="2">
    <location>
        <begin position="195"/>
        <end position="216"/>
    </location>
</feature>
<evidence type="ECO:0000313" key="4">
    <source>
        <dbReference type="EMBL" id="KAJ7019422.1"/>
    </source>
</evidence>
<protein>
    <recommendedName>
        <fullName evidence="3">DUF6534 domain-containing protein</fullName>
    </recommendedName>
</protein>
<dbReference type="InterPro" id="IPR045339">
    <property type="entry name" value="DUF6534"/>
</dbReference>
<keyword evidence="5" id="KW-1185">Reference proteome</keyword>
<dbReference type="PANTHER" id="PTHR40465:SF1">
    <property type="entry name" value="DUF6534 DOMAIN-CONTAINING PROTEIN"/>
    <property type="match status" value="1"/>
</dbReference>
<evidence type="ECO:0000259" key="3">
    <source>
        <dbReference type="Pfam" id="PF20152"/>
    </source>
</evidence>
<feature type="transmembrane region" description="Helical" evidence="2">
    <location>
        <begin position="119"/>
        <end position="141"/>
    </location>
</feature>